<dbReference type="PANTHER" id="PTHR23323:SF26">
    <property type="entry name" value="VACUOLAR PROTEIN SORTING-ASSOCIATED PROTEIN 18 HOMOLOG"/>
    <property type="match status" value="1"/>
</dbReference>
<dbReference type="InterPro" id="IPR058919">
    <property type="entry name" value="Pep3/Vps18_RING_C"/>
</dbReference>
<dbReference type="GO" id="GO:0007033">
    <property type="term" value="P:vacuole organization"/>
    <property type="evidence" value="ECO:0007669"/>
    <property type="project" value="TreeGrafter"/>
</dbReference>
<evidence type="ECO:0008006" key="11">
    <source>
        <dbReference type="Google" id="ProtNLM"/>
    </source>
</evidence>
<reference evidence="10" key="1">
    <citation type="submission" date="2023-07" db="EMBL/GenBank/DDBJ databases">
        <title>A draft genome of Kazachstania heterogenica Y-27499.</title>
        <authorList>
            <person name="Donic C."/>
            <person name="Kralova J.S."/>
            <person name="Fidel L."/>
            <person name="Ben-Dor S."/>
            <person name="Jung S."/>
        </authorList>
    </citation>
    <scope>NUCLEOTIDE SEQUENCE [LARGE SCALE GENOMIC DNA]</scope>
    <source>
        <strain evidence="10">Y27499</strain>
    </source>
</reference>
<evidence type="ECO:0000313" key="10">
    <source>
        <dbReference type="Proteomes" id="UP001306508"/>
    </source>
</evidence>
<dbReference type="AlphaFoldDB" id="A0AAN7WRL4"/>
<evidence type="ECO:0000256" key="5">
    <source>
        <dbReference type="ARBA" id="ARBA00029433"/>
    </source>
</evidence>
<feature type="coiled-coil region" evidence="6">
    <location>
        <begin position="868"/>
        <end position="895"/>
    </location>
</feature>
<comment type="caution">
    <text evidence="9">The sequence shown here is derived from an EMBL/GenBank/DDBJ whole genome shotgun (WGS) entry which is preliminary data.</text>
</comment>
<dbReference type="InterPro" id="IPR007810">
    <property type="entry name" value="Pep3/Vps18_beta-prop"/>
</dbReference>
<dbReference type="GO" id="GO:0008270">
    <property type="term" value="F:zinc ion binding"/>
    <property type="evidence" value="ECO:0007669"/>
    <property type="project" value="UniProtKB-KW"/>
</dbReference>
<dbReference type="PANTHER" id="PTHR23323">
    <property type="entry name" value="VACUOLAR PROTEIN SORTING-ASSOCIATED PROTEIN"/>
    <property type="match status" value="1"/>
</dbReference>
<keyword evidence="4" id="KW-0472">Membrane</keyword>
<comment type="subcellular location">
    <subcellularLocation>
        <location evidence="5">Endomembrane system</location>
        <topology evidence="5">Peripheral membrane protein</topology>
        <orientation evidence="5">Cytoplasmic side</orientation>
    </subcellularLocation>
</comment>
<keyword evidence="1" id="KW-0479">Metal-binding</keyword>
<evidence type="ECO:0000259" key="7">
    <source>
        <dbReference type="Pfam" id="PF05131"/>
    </source>
</evidence>
<evidence type="ECO:0000256" key="1">
    <source>
        <dbReference type="ARBA" id="ARBA00022723"/>
    </source>
</evidence>
<dbReference type="SUPFAM" id="SSF57850">
    <property type="entry name" value="RING/U-box"/>
    <property type="match status" value="1"/>
</dbReference>
<gene>
    <name evidence="9" type="ORF">RI543_004977</name>
</gene>
<feature type="domain" description="Pep3/Vps18 RING C-terminal" evidence="8">
    <location>
        <begin position="914"/>
        <end position="1002"/>
    </location>
</feature>
<proteinExistence type="predicted"/>
<dbReference type="GO" id="GO:0007032">
    <property type="term" value="P:endosome organization"/>
    <property type="evidence" value="ECO:0007669"/>
    <property type="project" value="TreeGrafter"/>
</dbReference>
<evidence type="ECO:0000259" key="8">
    <source>
        <dbReference type="Pfam" id="PF26148"/>
    </source>
</evidence>
<evidence type="ECO:0000256" key="3">
    <source>
        <dbReference type="ARBA" id="ARBA00022833"/>
    </source>
</evidence>
<keyword evidence="10" id="KW-1185">Reference proteome</keyword>
<dbReference type="GO" id="GO:0048284">
    <property type="term" value="P:organelle fusion"/>
    <property type="evidence" value="ECO:0007669"/>
    <property type="project" value="TreeGrafter"/>
</dbReference>
<organism evidence="9 10">
    <name type="scientific">Arxiozyma heterogenica</name>
    <dbReference type="NCBI Taxonomy" id="278026"/>
    <lineage>
        <taxon>Eukaryota</taxon>
        <taxon>Fungi</taxon>
        <taxon>Dikarya</taxon>
        <taxon>Ascomycota</taxon>
        <taxon>Saccharomycotina</taxon>
        <taxon>Saccharomycetes</taxon>
        <taxon>Saccharomycetales</taxon>
        <taxon>Saccharomycetaceae</taxon>
        <taxon>Arxiozyma</taxon>
    </lineage>
</organism>
<evidence type="ECO:0000256" key="4">
    <source>
        <dbReference type="ARBA" id="ARBA00023136"/>
    </source>
</evidence>
<dbReference type="EMBL" id="JAWIZZ010000071">
    <property type="protein sequence ID" value="KAK5773668.1"/>
    <property type="molecule type" value="Genomic_DNA"/>
</dbReference>
<accession>A0AAN7WRL4</accession>
<keyword evidence="6" id="KW-0175">Coiled coil</keyword>
<evidence type="ECO:0000256" key="2">
    <source>
        <dbReference type="ARBA" id="ARBA00022771"/>
    </source>
</evidence>
<evidence type="ECO:0000313" key="9">
    <source>
        <dbReference type="EMBL" id="KAK5773668.1"/>
    </source>
</evidence>
<dbReference type="Proteomes" id="UP001306508">
    <property type="component" value="Unassembled WGS sequence"/>
</dbReference>
<keyword evidence="3" id="KW-0862">Zinc</keyword>
<protein>
    <recommendedName>
        <fullName evidence="11">Pep3/Vps18/deep orange domain-containing protein</fullName>
    </recommendedName>
</protein>
<dbReference type="GO" id="GO:0030897">
    <property type="term" value="C:HOPS complex"/>
    <property type="evidence" value="ECO:0007669"/>
    <property type="project" value="TreeGrafter"/>
</dbReference>
<keyword evidence="2" id="KW-0863">Zinc-finger</keyword>
<sequence length="1020" mass="118818">MNVQFEEVSLDFVPLTERNHVASLQVSTNIFTLVTVFGQLYVIDLVNPEHIGQYELDLCNSNVTRNSSNTRNGNDSAVKGEIVLNSWLSKGAKYLLIKTNFDKYHYIYIPNLLSPSNSNTATTARQLLPNNRGKTTNLNDVKLVQWLDEDRFLCSTVQNEILWVSLTDNSIKLVLSLSNNKNNHIDGFLYSKINHIFLLVVNDSIMYWSINEDSKSSSRGNSMNNKDEFFSLDKVFNSPLQLEKFTRYKASTSFLKKRFHSNSLDQFLWITAMGIIYGDLNPTTNRTQPLNDSKFSLNNFNVFLPLELPESIDYNSLKDALILEYFIILLFHKDNRIIIINKLNNKIVFNEGIDTLYPITNLVFDPLKNTIWLISNLTIYEMIIKNASEILWDLLCEQNDFQKALSLNGLKSWQVDLIHYKMANYYLSDSTENFNEGAKQLAISNSFSVSSNILKILGLKMNPGNDKDNDFGLQTYLLTKLKQLNDRDPHATLYKVQFCLLTNWIIRNYIKHLNYLFQRSMENPLYNSMEIPIDDSIEGVEKTVLHFCKTYKHLLDFDTIYQIVANYEKCNHLLIEIATLNNDWKFILKYWIKKENWYESLKILKKSADLSLIYQYSTILLINCPELTIEKWMQLGFEIDPVKLIPAILSYFTVYQKNQVQSDSNVNFGLTYLQWYINKYDPKDKIIYNTTLYMLISDTYYNNKSKNNTEKHASISSMTTNNDYKNYNDTDYNVIECLNQYGRNKYDINFILRLSLNFQRDKVSIYLMIKLKLFQNAINLSLENNFIDLAKQTLNEIDDKILKKKLFLRLAEKLLYNATINGMNDSISNTNSDVKAIIRSIIKDSDGLIQIKDLLPIFNDMVTMGHIKDEILASLDNYNETMNDMNKEIKNSIKLKKIIVEQMQAFNERYEILEASQSCDLCHKLLTTRKFLVFPCNHCFHCNCFIKMVYNSDNIILKNQLDVIQKKISNDKKKFKKDQVLVSKLESLMTTKCCLCSDISINNIDESLNITQEQLDKWKL</sequence>
<dbReference type="GO" id="GO:0005768">
    <property type="term" value="C:endosome"/>
    <property type="evidence" value="ECO:0007669"/>
    <property type="project" value="TreeGrafter"/>
</dbReference>
<dbReference type="Pfam" id="PF26148">
    <property type="entry name" value="VPS18_RING_C"/>
    <property type="match status" value="1"/>
</dbReference>
<dbReference type="GO" id="GO:0006904">
    <property type="term" value="P:vesicle docking involved in exocytosis"/>
    <property type="evidence" value="ECO:0007669"/>
    <property type="project" value="TreeGrafter"/>
</dbReference>
<dbReference type="GO" id="GO:0030674">
    <property type="term" value="F:protein-macromolecule adaptor activity"/>
    <property type="evidence" value="ECO:0007669"/>
    <property type="project" value="TreeGrafter"/>
</dbReference>
<evidence type="ECO:0000256" key="6">
    <source>
        <dbReference type="SAM" id="Coils"/>
    </source>
</evidence>
<name>A0AAN7WRL4_9SACH</name>
<dbReference type="Pfam" id="PF05131">
    <property type="entry name" value="Pep3_Vps18"/>
    <property type="match status" value="1"/>
</dbReference>
<feature type="domain" description="Pep3/Vps18 beta-propeller" evidence="7">
    <location>
        <begin position="1"/>
        <end position="384"/>
    </location>
</feature>